<dbReference type="eggNOG" id="COG2771">
    <property type="taxonomic scope" value="Bacteria"/>
</dbReference>
<dbReference type="SUPFAM" id="SSF55781">
    <property type="entry name" value="GAF domain-like"/>
    <property type="match status" value="1"/>
</dbReference>
<keyword evidence="3" id="KW-1185">Reference proteome</keyword>
<dbReference type="EMBL" id="ARXV01000001">
    <property type="protein sequence ID" value="KGD66661.1"/>
    <property type="molecule type" value="Genomic_DNA"/>
</dbReference>
<organism evidence="2 3">
    <name type="scientific">Alcanivorax nanhaiticus</name>
    <dbReference type="NCBI Taxonomy" id="1177154"/>
    <lineage>
        <taxon>Bacteria</taxon>
        <taxon>Pseudomonadati</taxon>
        <taxon>Pseudomonadota</taxon>
        <taxon>Gammaproteobacteria</taxon>
        <taxon>Oceanospirillales</taxon>
        <taxon>Alcanivoracaceae</taxon>
        <taxon>Alcanivorax</taxon>
    </lineage>
</organism>
<protein>
    <submittedName>
        <fullName evidence="2">LuxR family transcriptional regulator</fullName>
    </submittedName>
</protein>
<name>A0A095SPT7_9GAMM</name>
<dbReference type="Proteomes" id="UP000029444">
    <property type="component" value="Unassembled WGS sequence"/>
</dbReference>
<reference evidence="2 3" key="1">
    <citation type="submission" date="2012-09" db="EMBL/GenBank/DDBJ databases">
        <title>Genome Sequence of alkane-degrading Bacterium Alcanivorax sp. 19-m-6.</title>
        <authorList>
            <person name="Lai Q."/>
            <person name="Shao Z."/>
        </authorList>
    </citation>
    <scope>NUCLEOTIDE SEQUENCE [LARGE SCALE GENOMIC DNA]</scope>
    <source>
        <strain evidence="2 3">19-m-6</strain>
    </source>
</reference>
<dbReference type="Gene3D" id="1.10.10.10">
    <property type="entry name" value="Winged helix-like DNA-binding domain superfamily/Winged helix DNA-binding domain"/>
    <property type="match status" value="1"/>
</dbReference>
<dbReference type="STRING" id="1177154.Y5S_00328"/>
<dbReference type="InterPro" id="IPR016032">
    <property type="entry name" value="Sig_transdc_resp-reg_C-effctor"/>
</dbReference>
<dbReference type="RefSeq" id="WP_035229749.1">
    <property type="nucleotide sequence ID" value="NZ_ARXV01000001.1"/>
</dbReference>
<dbReference type="AlphaFoldDB" id="A0A095SPT7"/>
<dbReference type="GO" id="GO:0006355">
    <property type="term" value="P:regulation of DNA-templated transcription"/>
    <property type="evidence" value="ECO:0007669"/>
    <property type="project" value="InterPro"/>
</dbReference>
<proteinExistence type="predicted"/>
<comment type="caution">
    <text evidence="2">The sequence shown here is derived from an EMBL/GenBank/DDBJ whole genome shotgun (WGS) entry which is preliminary data.</text>
</comment>
<dbReference type="OrthoDB" id="8874570at2"/>
<dbReference type="SUPFAM" id="SSF46894">
    <property type="entry name" value="C-terminal effector domain of the bipartite response regulators"/>
    <property type="match status" value="1"/>
</dbReference>
<evidence type="ECO:0000259" key="1">
    <source>
        <dbReference type="SMART" id="SM00421"/>
    </source>
</evidence>
<dbReference type="InterPro" id="IPR036388">
    <property type="entry name" value="WH-like_DNA-bd_sf"/>
</dbReference>
<dbReference type="PATRIC" id="fig|1177154.3.peg.331"/>
<gene>
    <name evidence="2" type="ORF">Y5S_00328</name>
</gene>
<evidence type="ECO:0000313" key="2">
    <source>
        <dbReference type="EMBL" id="KGD66661.1"/>
    </source>
</evidence>
<evidence type="ECO:0000313" key="3">
    <source>
        <dbReference type="Proteomes" id="UP000029444"/>
    </source>
</evidence>
<dbReference type="Pfam" id="PF00196">
    <property type="entry name" value="GerE"/>
    <property type="match status" value="1"/>
</dbReference>
<sequence>METLLDFVGEIYEASYKPDHWDHVMEQLCSRFMQAKSGAIFIEDHSSNTRSMIGAYGLPAAVRTSYRFGMGKYDHTFKIQSRMPVGEASQVTEAERVRKDHPFYYRLILKPNDIGYISAINIYNDEEWHVGIGLHRSFSAPPFSEQDCKTLTLLYPHFNRALRIHREFHRLRTRQQSLHEALSRFMIGLIILGPDGRVSYQNPVAETLMANHGGLILKNGRPSAHYPDEDHRLQSMINKQRNIDSQDIKSRTEALGVHHPDREMNMNVILSPLATEQNLVPQQPGSVALYLSDPDSALNLPASAIQSLYGMTPKEAHVAIALTNGLNPSQISEQNNVSVDTVRSQLKSIYSKMGVNKQQDVIRVLLSTGTLA</sequence>
<feature type="domain" description="HTH luxR-type" evidence="1">
    <location>
        <begin position="308"/>
        <end position="365"/>
    </location>
</feature>
<dbReference type="InterPro" id="IPR000792">
    <property type="entry name" value="Tscrpt_reg_LuxR_C"/>
</dbReference>
<accession>A0A095SPT7</accession>
<dbReference type="GO" id="GO:0003677">
    <property type="term" value="F:DNA binding"/>
    <property type="evidence" value="ECO:0007669"/>
    <property type="project" value="InterPro"/>
</dbReference>
<dbReference type="SMART" id="SM00421">
    <property type="entry name" value="HTH_LUXR"/>
    <property type="match status" value="1"/>
</dbReference>